<dbReference type="AlphaFoldDB" id="A0ABD4Z9F6"/>
<comment type="caution">
    <text evidence="2">The sequence shown here is derived from an EMBL/GenBank/DDBJ whole genome shotgun (WGS) entry which is preliminary data.</text>
</comment>
<protein>
    <submittedName>
        <fullName evidence="2">Phospholipase D-like domain-containing protein</fullName>
    </submittedName>
</protein>
<keyword evidence="3" id="KW-1185">Reference proteome</keyword>
<evidence type="ECO:0000313" key="2">
    <source>
        <dbReference type="EMBL" id="MDK6029193.1"/>
    </source>
</evidence>
<dbReference type="RefSeq" id="WP_285274178.1">
    <property type="nucleotide sequence ID" value="NZ_JASNVW010000005.1"/>
</dbReference>
<evidence type="ECO:0000259" key="1">
    <source>
        <dbReference type="PROSITE" id="PS50035"/>
    </source>
</evidence>
<reference evidence="2 3" key="1">
    <citation type="submission" date="2023-05" db="EMBL/GenBank/DDBJ databases">
        <title>A new hyperthermophilic archaea 'Ignisphaera cupida' sp. nov. and description of the family 'Ignisphaeraceae' fam. nov.</title>
        <authorList>
            <person name="Podosokorskaya O.A."/>
            <person name="Elcheninov A.G."/>
            <person name="Klukina A."/>
            <person name="Merkel A.Y."/>
        </authorList>
    </citation>
    <scope>NUCLEOTIDE SEQUENCE [LARGE SCALE GENOMIC DNA]</scope>
    <source>
        <strain evidence="2 3">4213-co</strain>
    </source>
</reference>
<name>A0ABD4Z9F6_9CREN</name>
<dbReference type="InterPro" id="IPR025202">
    <property type="entry name" value="PLD-like_dom"/>
</dbReference>
<accession>A0ABD4Z9F6</accession>
<gene>
    <name evidence="2" type="ORF">QPL79_07435</name>
</gene>
<organism evidence="2 3">
    <name type="scientific">Ignisphaera cupida</name>
    <dbReference type="NCBI Taxonomy" id="3050454"/>
    <lineage>
        <taxon>Archaea</taxon>
        <taxon>Thermoproteota</taxon>
        <taxon>Thermoprotei</taxon>
        <taxon>Desulfurococcales</taxon>
        <taxon>Desulfurococcaceae</taxon>
        <taxon>Ignisphaera</taxon>
    </lineage>
</organism>
<evidence type="ECO:0000313" key="3">
    <source>
        <dbReference type="Proteomes" id="UP001529235"/>
    </source>
</evidence>
<feature type="domain" description="PLD phosphodiesterase" evidence="1">
    <location>
        <begin position="116"/>
        <end position="138"/>
    </location>
</feature>
<dbReference type="Pfam" id="PF13091">
    <property type="entry name" value="PLDc_2"/>
    <property type="match status" value="1"/>
</dbReference>
<proteinExistence type="predicted"/>
<dbReference type="EMBL" id="JASNVW010000005">
    <property type="protein sequence ID" value="MDK6029193.1"/>
    <property type="molecule type" value="Genomic_DNA"/>
</dbReference>
<dbReference type="PROSITE" id="PS50007">
    <property type="entry name" value="PIPLC_X_DOMAIN"/>
    <property type="match status" value="1"/>
</dbReference>
<dbReference type="SUPFAM" id="SSF56024">
    <property type="entry name" value="Phospholipase D/nuclease"/>
    <property type="match status" value="1"/>
</dbReference>
<dbReference type="InterPro" id="IPR001736">
    <property type="entry name" value="PLipase_D/transphosphatidylase"/>
</dbReference>
<dbReference type="PROSITE" id="PS50035">
    <property type="entry name" value="PLD"/>
    <property type="match status" value="1"/>
</dbReference>
<sequence>MFRDVIRKRLEKGPILKRLREEFFKAATQILDPDQFLVELRKDLKNMASHAIVISPFLNRAAVEKFCSLEEVRRALERGCRVVVITRPPEKDQVSDVEEHGMCIEILEKCHVKVVKKPKFHFKAVIIDDSIIYLGSINPLQIVTVRYVPADYMLRFVSEALVSEIIERFIPEYEEWLK</sequence>
<dbReference type="Proteomes" id="UP001529235">
    <property type="component" value="Unassembled WGS sequence"/>
</dbReference>
<dbReference type="Gene3D" id="3.30.870.10">
    <property type="entry name" value="Endonuclease Chain A"/>
    <property type="match status" value="1"/>
</dbReference>